<feature type="transmembrane region" description="Helical" evidence="12">
    <location>
        <begin position="7"/>
        <end position="26"/>
    </location>
</feature>
<evidence type="ECO:0000256" key="2">
    <source>
        <dbReference type="ARBA" id="ARBA00007543"/>
    </source>
</evidence>
<evidence type="ECO:0000256" key="4">
    <source>
        <dbReference type="ARBA" id="ARBA00022475"/>
    </source>
</evidence>
<evidence type="ECO:0000256" key="6">
    <source>
        <dbReference type="ARBA" id="ARBA00022692"/>
    </source>
</evidence>
<keyword evidence="14" id="KW-1185">Reference proteome</keyword>
<protein>
    <submittedName>
        <fullName evidence="13">Cytochrome d ubiquinol oxidase subunit II</fullName>
    </submittedName>
</protein>
<dbReference type="RefSeq" id="WP_101249955.1">
    <property type="nucleotide sequence ID" value="NZ_PIUM01000005.1"/>
</dbReference>
<evidence type="ECO:0000313" key="14">
    <source>
        <dbReference type="Proteomes" id="UP000233293"/>
    </source>
</evidence>
<dbReference type="OrthoDB" id="9776710at2"/>
<gene>
    <name evidence="13" type="primary">cydB</name>
    <name evidence="13" type="ORF">CWS72_07115</name>
</gene>
<keyword evidence="8" id="KW-0249">Electron transport</keyword>
<keyword evidence="11 12" id="KW-0472">Membrane</keyword>
<evidence type="ECO:0000256" key="5">
    <source>
        <dbReference type="ARBA" id="ARBA00022617"/>
    </source>
</evidence>
<keyword evidence="10" id="KW-0408">Iron</keyword>
<accession>A0A2N3PYJ6</accession>
<feature type="transmembrane region" description="Helical" evidence="12">
    <location>
        <begin position="269"/>
        <end position="288"/>
    </location>
</feature>
<feature type="transmembrane region" description="Helical" evidence="12">
    <location>
        <begin position="295"/>
        <end position="320"/>
    </location>
</feature>
<feature type="transmembrane region" description="Helical" evidence="12">
    <location>
        <begin position="340"/>
        <end position="362"/>
    </location>
</feature>
<evidence type="ECO:0000313" key="13">
    <source>
        <dbReference type="EMBL" id="PKU25431.1"/>
    </source>
</evidence>
<feature type="transmembrane region" description="Helical" evidence="12">
    <location>
        <begin position="79"/>
        <end position="101"/>
    </location>
</feature>
<reference evidence="14" key="1">
    <citation type="submission" date="2017-12" db="EMBL/GenBank/DDBJ databases">
        <title>Draft genome sequence of Telmatospirillum siberiense 26-4b1T, an acidotolerant peatland alphaproteobacterium potentially involved in sulfur cycling.</title>
        <authorList>
            <person name="Hausmann B."/>
            <person name="Pjevac P."/>
            <person name="Schreck K."/>
            <person name="Herbold C.W."/>
            <person name="Daims H."/>
            <person name="Wagner M."/>
            <person name="Pester M."/>
            <person name="Loy A."/>
        </authorList>
    </citation>
    <scope>NUCLEOTIDE SEQUENCE [LARGE SCALE GENOMIC DNA]</scope>
    <source>
        <strain evidence="14">26-4b1</strain>
    </source>
</reference>
<name>A0A2N3PYJ6_9PROT</name>
<evidence type="ECO:0000256" key="8">
    <source>
        <dbReference type="ARBA" id="ARBA00022982"/>
    </source>
</evidence>
<feature type="transmembrane region" description="Helical" evidence="12">
    <location>
        <begin position="208"/>
        <end position="229"/>
    </location>
</feature>
<dbReference type="EMBL" id="PIUM01000005">
    <property type="protein sequence ID" value="PKU25431.1"/>
    <property type="molecule type" value="Genomic_DNA"/>
</dbReference>
<dbReference type="Proteomes" id="UP000233293">
    <property type="component" value="Unassembled WGS sequence"/>
</dbReference>
<feature type="transmembrane region" description="Helical" evidence="12">
    <location>
        <begin position="163"/>
        <end position="187"/>
    </location>
</feature>
<dbReference type="GO" id="GO:0070069">
    <property type="term" value="C:cytochrome complex"/>
    <property type="evidence" value="ECO:0007669"/>
    <property type="project" value="TreeGrafter"/>
</dbReference>
<proteinExistence type="inferred from homology"/>
<dbReference type="InterPro" id="IPR003317">
    <property type="entry name" value="Cyt-d_oxidase_su2"/>
</dbReference>
<dbReference type="GO" id="GO:0009055">
    <property type="term" value="F:electron transfer activity"/>
    <property type="evidence" value="ECO:0007669"/>
    <property type="project" value="TreeGrafter"/>
</dbReference>
<dbReference type="GO" id="GO:0016682">
    <property type="term" value="F:oxidoreductase activity, acting on diphenols and related substances as donors, oxygen as acceptor"/>
    <property type="evidence" value="ECO:0007669"/>
    <property type="project" value="TreeGrafter"/>
</dbReference>
<comment type="subcellular location">
    <subcellularLocation>
        <location evidence="1">Cell membrane</location>
        <topology evidence="1">Multi-pass membrane protein</topology>
    </subcellularLocation>
</comment>
<dbReference type="AlphaFoldDB" id="A0A2N3PYJ6"/>
<keyword evidence="6 12" id="KW-0812">Transmembrane</keyword>
<keyword evidence="7" id="KW-0479">Metal-binding</keyword>
<sequence length="384" mass="41832">MLIDYETLKFIWWILVGALLIGFAITDGMDMGVASLLPFVGRTDDERRVVINVVGPHWDGNQVWLITAGGAIFAAWPDVYAAAFSGFYMAMLLVLFALFFRPLGFDYRAKIDDARWRRVWDWALFAGSIIPALIFGVAFGNLLQGVPFHLDEMLRAHYEGSLLTALLPLLNPFALLAGVISVAMLCMHGGVWLQLRTTAPISERVKGAITLMGLVAVLGFVLGGVWIAYGIDGFRVVSQPAPGGVSDPLAKTVVMEHGAWLAIYSKVPLSMLAPAIGIGGPLVTILLSRLNRPGLGFVTSALSVAGIIGTAGLSMFPFIMPSKTHPGSSLTVWDATSSHLTLTVMFWVVVIFLPLVLIYTVWCYRRMWGKVTLDHVQTHGHSAY</sequence>
<dbReference type="PANTHER" id="PTHR43141">
    <property type="entry name" value="CYTOCHROME BD2 SUBUNIT II"/>
    <property type="match status" value="1"/>
</dbReference>
<evidence type="ECO:0000256" key="12">
    <source>
        <dbReference type="SAM" id="Phobius"/>
    </source>
</evidence>
<dbReference type="PIRSF" id="PIRSF000267">
    <property type="entry name" value="Cyt_oxidse_sub2"/>
    <property type="match status" value="1"/>
</dbReference>
<evidence type="ECO:0000256" key="11">
    <source>
        <dbReference type="ARBA" id="ARBA00023136"/>
    </source>
</evidence>
<keyword evidence="9 12" id="KW-1133">Transmembrane helix</keyword>
<dbReference type="GO" id="GO:0005886">
    <property type="term" value="C:plasma membrane"/>
    <property type="evidence" value="ECO:0007669"/>
    <property type="project" value="UniProtKB-SubCell"/>
</dbReference>
<organism evidence="13 14">
    <name type="scientific">Telmatospirillum siberiense</name>
    <dbReference type="NCBI Taxonomy" id="382514"/>
    <lineage>
        <taxon>Bacteria</taxon>
        <taxon>Pseudomonadati</taxon>
        <taxon>Pseudomonadota</taxon>
        <taxon>Alphaproteobacteria</taxon>
        <taxon>Rhodospirillales</taxon>
        <taxon>Rhodospirillaceae</taxon>
        <taxon>Telmatospirillum</taxon>
    </lineage>
</organism>
<keyword evidence="3" id="KW-0813">Transport</keyword>
<keyword evidence="5" id="KW-0349">Heme</keyword>
<dbReference type="GO" id="GO:0019646">
    <property type="term" value="P:aerobic electron transport chain"/>
    <property type="evidence" value="ECO:0007669"/>
    <property type="project" value="TreeGrafter"/>
</dbReference>
<evidence type="ECO:0000256" key="10">
    <source>
        <dbReference type="ARBA" id="ARBA00023004"/>
    </source>
</evidence>
<evidence type="ECO:0000256" key="7">
    <source>
        <dbReference type="ARBA" id="ARBA00022723"/>
    </source>
</evidence>
<evidence type="ECO:0000256" key="3">
    <source>
        <dbReference type="ARBA" id="ARBA00022448"/>
    </source>
</evidence>
<keyword evidence="4" id="KW-1003">Cell membrane</keyword>
<evidence type="ECO:0000256" key="9">
    <source>
        <dbReference type="ARBA" id="ARBA00022989"/>
    </source>
</evidence>
<dbReference type="PANTHER" id="PTHR43141:SF5">
    <property type="entry name" value="CYTOCHROME BD-I UBIQUINOL OXIDASE SUBUNIT 2"/>
    <property type="match status" value="1"/>
</dbReference>
<dbReference type="Pfam" id="PF02322">
    <property type="entry name" value="Cyt_bd_oxida_II"/>
    <property type="match status" value="1"/>
</dbReference>
<comment type="caution">
    <text evidence="13">The sequence shown here is derived from an EMBL/GenBank/DDBJ whole genome shotgun (WGS) entry which is preliminary data.</text>
</comment>
<feature type="transmembrane region" description="Helical" evidence="12">
    <location>
        <begin position="122"/>
        <end position="143"/>
    </location>
</feature>
<dbReference type="GO" id="GO:0046872">
    <property type="term" value="F:metal ion binding"/>
    <property type="evidence" value="ECO:0007669"/>
    <property type="project" value="UniProtKB-KW"/>
</dbReference>
<dbReference type="NCBIfam" id="TIGR00203">
    <property type="entry name" value="cydB"/>
    <property type="match status" value="1"/>
</dbReference>
<comment type="similarity">
    <text evidence="2">Belongs to the cytochrome ubiquinol oxidase subunit 2 family.</text>
</comment>
<evidence type="ECO:0000256" key="1">
    <source>
        <dbReference type="ARBA" id="ARBA00004651"/>
    </source>
</evidence>